<dbReference type="AlphaFoldDB" id="A0A1B6CUZ7"/>
<protein>
    <recommendedName>
        <fullName evidence="3">Peptidase aspartic putative domain-containing protein</fullName>
    </recommendedName>
</protein>
<proteinExistence type="predicted"/>
<evidence type="ECO:0000256" key="1">
    <source>
        <dbReference type="SAM" id="MobiDB-lite"/>
    </source>
</evidence>
<evidence type="ECO:0008006" key="3">
    <source>
        <dbReference type="Google" id="ProtNLM"/>
    </source>
</evidence>
<evidence type="ECO:0000313" key="2">
    <source>
        <dbReference type="EMBL" id="JAS17310.1"/>
    </source>
</evidence>
<feature type="region of interest" description="Disordered" evidence="1">
    <location>
        <begin position="1"/>
        <end position="37"/>
    </location>
</feature>
<name>A0A1B6CUZ7_9HEMI</name>
<feature type="compositionally biased region" description="Polar residues" evidence="1">
    <location>
        <begin position="1"/>
        <end position="24"/>
    </location>
</feature>
<organism evidence="2">
    <name type="scientific">Clastoptera arizonana</name>
    <name type="common">Arizona spittle bug</name>
    <dbReference type="NCBI Taxonomy" id="38151"/>
    <lineage>
        <taxon>Eukaryota</taxon>
        <taxon>Metazoa</taxon>
        <taxon>Ecdysozoa</taxon>
        <taxon>Arthropoda</taxon>
        <taxon>Hexapoda</taxon>
        <taxon>Insecta</taxon>
        <taxon>Pterygota</taxon>
        <taxon>Neoptera</taxon>
        <taxon>Paraneoptera</taxon>
        <taxon>Hemiptera</taxon>
        <taxon>Auchenorrhyncha</taxon>
        <taxon>Cercopoidea</taxon>
        <taxon>Clastopteridae</taxon>
        <taxon>Clastoptera</taxon>
    </lineage>
</organism>
<sequence>LHFHTKPQSVFTSSKVSNEISSPHSETKIPAVMASQTNSGNNPSTVLLGTLLVQLTSPQGNSHVFRALLDSGSMCDFISERAAQLLNTKRTYSSVQVVGVAQTSY</sequence>
<accession>A0A1B6CUZ7</accession>
<feature type="non-terminal residue" evidence="2">
    <location>
        <position position="1"/>
    </location>
</feature>
<reference evidence="2" key="1">
    <citation type="submission" date="2015-12" db="EMBL/GenBank/DDBJ databases">
        <title>De novo transcriptome assembly of four potential Pierce s Disease insect vectors from Arizona vineyards.</title>
        <authorList>
            <person name="Tassone E.E."/>
        </authorList>
    </citation>
    <scope>NUCLEOTIDE SEQUENCE</scope>
</reference>
<dbReference type="EMBL" id="GEDC01019988">
    <property type="protein sequence ID" value="JAS17310.1"/>
    <property type="molecule type" value="Transcribed_RNA"/>
</dbReference>
<gene>
    <name evidence="2" type="ORF">g.1449</name>
</gene>